<dbReference type="Gene3D" id="1.10.287.70">
    <property type="match status" value="1"/>
</dbReference>
<keyword evidence="3" id="KW-0813">Transport</keyword>
<evidence type="ECO:0000313" key="3">
    <source>
        <dbReference type="EMBL" id="NML28032.1"/>
    </source>
</evidence>
<feature type="domain" description="Potassium channel" evidence="2">
    <location>
        <begin position="58"/>
        <end position="134"/>
    </location>
</feature>
<dbReference type="EMBL" id="JABBGA010000021">
    <property type="protein sequence ID" value="NML28032.1"/>
    <property type="molecule type" value="Genomic_DNA"/>
</dbReference>
<dbReference type="AlphaFoldDB" id="A0A848GA57"/>
<evidence type="ECO:0000313" key="4">
    <source>
        <dbReference type="Proteomes" id="UP000580043"/>
    </source>
</evidence>
<sequence length="148" mass="15832">MLLVALVCLGLLVLTTVIHYEVLRGLSNVLPGLEIRPRAKLIVVIVAAFVAHVIEIVLYAAAIWILVRFPALGSLGDSARFGFDVSLYFSAETFTSLGYGDVVPGGDLRLLAGAEALNGLLLIGWSASYAYIAMERFWNGGPAVGPER</sequence>
<dbReference type="InterPro" id="IPR013099">
    <property type="entry name" value="K_chnl_dom"/>
</dbReference>
<name>A0A848GA57_9RHOO</name>
<reference evidence="3 4" key="1">
    <citation type="submission" date="2020-04" db="EMBL/GenBank/DDBJ databases">
        <title>Zoogloea sp. G-4-1-14 isolated from soil.</title>
        <authorList>
            <person name="Dahal R.H."/>
        </authorList>
    </citation>
    <scope>NUCLEOTIDE SEQUENCE [LARGE SCALE GENOMIC DNA]</scope>
    <source>
        <strain evidence="3 4">G-4-1-14</strain>
    </source>
</reference>
<evidence type="ECO:0000259" key="2">
    <source>
        <dbReference type="Pfam" id="PF07885"/>
    </source>
</evidence>
<dbReference type="Proteomes" id="UP000580043">
    <property type="component" value="Unassembled WGS sequence"/>
</dbReference>
<protein>
    <submittedName>
        <fullName evidence="3">Two pore domain potassium channel family protein</fullName>
    </submittedName>
</protein>
<dbReference type="SUPFAM" id="SSF81324">
    <property type="entry name" value="Voltage-gated potassium channels"/>
    <property type="match status" value="1"/>
</dbReference>
<comment type="caution">
    <text evidence="3">The sequence shown here is derived from an EMBL/GenBank/DDBJ whole genome shotgun (WGS) entry which is preliminary data.</text>
</comment>
<keyword evidence="3" id="KW-0407">Ion channel</keyword>
<accession>A0A848GA57</accession>
<keyword evidence="4" id="KW-1185">Reference proteome</keyword>
<keyword evidence="3" id="KW-0406">Ion transport</keyword>
<dbReference type="RefSeq" id="WP_169147565.1">
    <property type="nucleotide sequence ID" value="NZ_JABBGA010000021.1"/>
</dbReference>
<keyword evidence="1" id="KW-0812">Transmembrane</keyword>
<keyword evidence="1" id="KW-1133">Transmembrane helix</keyword>
<feature type="transmembrane region" description="Helical" evidence="1">
    <location>
        <begin position="41"/>
        <end position="67"/>
    </location>
</feature>
<dbReference type="GO" id="GO:0034220">
    <property type="term" value="P:monoatomic ion transmembrane transport"/>
    <property type="evidence" value="ECO:0007669"/>
    <property type="project" value="UniProtKB-KW"/>
</dbReference>
<evidence type="ECO:0000256" key="1">
    <source>
        <dbReference type="SAM" id="Phobius"/>
    </source>
</evidence>
<gene>
    <name evidence="3" type="ORF">HHL15_19920</name>
</gene>
<keyword evidence="1" id="KW-0472">Membrane</keyword>
<dbReference type="Pfam" id="PF07885">
    <property type="entry name" value="Ion_trans_2"/>
    <property type="match status" value="1"/>
</dbReference>
<organism evidence="3 4">
    <name type="scientific">Zoogloea dura</name>
    <dbReference type="NCBI Taxonomy" id="2728840"/>
    <lineage>
        <taxon>Bacteria</taxon>
        <taxon>Pseudomonadati</taxon>
        <taxon>Pseudomonadota</taxon>
        <taxon>Betaproteobacteria</taxon>
        <taxon>Rhodocyclales</taxon>
        <taxon>Zoogloeaceae</taxon>
        <taxon>Zoogloea</taxon>
    </lineage>
</organism>
<proteinExistence type="predicted"/>